<dbReference type="Proteomes" id="UP000294355">
    <property type="component" value="Chromosome"/>
</dbReference>
<feature type="compositionally biased region" description="Low complexity" evidence="1">
    <location>
        <begin position="354"/>
        <end position="371"/>
    </location>
</feature>
<reference evidence="3 4" key="1">
    <citation type="submission" date="2018-08" db="EMBL/GenBank/DDBJ databases">
        <authorList>
            <person name="Gonzaga-Molto A."/>
        </authorList>
    </citation>
    <scope>NUCLEOTIDE SEQUENCE [LARGE SCALE GENOMIC DNA]</scope>
    <source>
        <strain evidence="3">Acinetobacter calcoaceticus str. 2117</strain>
    </source>
</reference>
<dbReference type="RefSeq" id="WP_133971598.1">
    <property type="nucleotide sequence ID" value="NZ_LS999521.1"/>
</dbReference>
<dbReference type="EMBL" id="LS999521">
    <property type="protein sequence ID" value="VAX43258.1"/>
    <property type="molecule type" value="Genomic_DNA"/>
</dbReference>
<proteinExistence type="predicted"/>
<evidence type="ECO:0008006" key="5">
    <source>
        <dbReference type="Google" id="ProtNLM"/>
    </source>
</evidence>
<keyword evidence="2" id="KW-0732">Signal</keyword>
<protein>
    <recommendedName>
        <fullName evidence="5">Lipoprotein</fullName>
    </recommendedName>
</protein>
<organism evidence="3 4">
    <name type="scientific">Acinetobacter calcoaceticus</name>
    <dbReference type="NCBI Taxonomy" id="471"/>
    <lineage>
        <taxon>Bacteria</taxon>
        <taxon>Pseudomonadati</taxon>
        <taxon>Pseudomonadota</taxon>
        <taxon>Gammaproteobacteria</taxon>
        <taxon>Moraxellales</taxon>
        <taxon>Moraxellaceae</taxon>
        <taxon>Acinetobacter</taxon>
        <taxon>Acinetobacter calcoaceticus/baumannii complex</taxon>
    </lineage>
</organism>
<gene>
    <name evidence="3" type="ORF">AC2117_00396</name>
</gene>
<dbReference type="PROSITE" id="PS51257">
    <property type="entry name" value="PROKAR_LIPOPROTEIN"/>
    <property type="match status" value="1"/>
</dbReference>
<feature type="region of interest" description="Disordered" evidence="1">
    <location>
        <begin position="344"/>
        <end position="397"/>
    </location>
</feature>
<feature type="chain" id="PRO_5019324205" description="Lipoprotein" evidence="2">
    <location>
        <begin position="20"/>
        <end position="784"/>
    </location>
</feature>
<dbReference type="AlphaFoldDB" id="A0A446ZFL2"/>
<accession>A0A446ZFL2</accession>
<evidence type="ECO:0000256" key="2">
    <source>
        <dbReference type="SAM" id="SignalP"/>
    </source>
</evidence>
<sequence precursor="true">MHLKYLSLCLFSLGLTACAQHSLRPSVAPANLDQKVIQGMNAMYEYPSYDYRGHFKVNVDSNQPNKISTVEKSAQLDAEVQKKVDQYLREQKINLNKKQKQALYAAIANEQSVSGVSGESRSEKVNAVLINLLNDLQFSYDGSVHYRQKMGSLNLTARYEKPTLLVQAKLPMVLDLKDYKFYVNYFGLMPYLVNKDNQNNLAYVDFSKYKDLFTNVDMKKFVEYAKASGAVSYRLADPQNLQRLPITDADRKAGIVEKIRLKDTVEELLLQVDLYGQVNEKYLQKSVLGFDDQKIAESIATELAASEAKKKSGGAEGQKVSSEDAAAVSQQLYSLINAHFGGTLASGEGDEEQSSAAQDAAAAAEEASASGQDEDAADVAVADAEQTTQDEEGPTLTEEQCVELQTLKKPVVLGDINYCQIYGVDVLDQSTESTQKTQIKSRQAALKQTFAAYDQNQFVNDEAFKALWLKHKAEIEQALPKQRNPITIDVGLDEKGRAVNVDYDIAYTPAEFNHRFNIKADMQILNYGKATSIDQQQLKQAKSVAEASKGSLFENFVKGFSEKLGQSDVSEHPVGSHSDVQDLDSSLALLANQTYDATHAYDKTYKAVFIAKLTAEKPSYINYYSVQQLQEIAEVYAYWFSEEETYNPQGKALEHIEGLQKKHHLEQEDQFDNELGRAVDRIVITTIQGKAGREAWQKLQKQYKQPEQLFSKQYQLEFEQQNGASAEEKQLLSQTADILGKVYVAARKQQLTEKTIQNLKPEHNEFIDYEIFRDVYQQMVATKK</sequence>
<dbReference type="OrthoDB" id="6668858at2"/>
<evidence type="ECO:0000313" key="3">
    <source>
        <dbReference type="EMBL" id="VAX43258.1"/>
    </source>
</evidence>
<evidence type="ECO:0000313" key="4">
    <source>
        <dbReference type="Proteomes" id="UP000294355"/>
    </source>
</evidence>
<evidence type="ECO:0000256" key="1">
    <source>
        <dbReference type="SAM" id="MobiDB-lite"/>
    </source>
</evidence>
<feature type="signal peptide" evidence="2">
    <location>
        <begin position="1"/>
        <end position="19"/>
    </location>
</feature>
<name>A0A446ZFL2_ACICA</name>